<evidence type="ECO:0000259" key="1">
    <source>
        <dbReference type="Pfam" id="PF00501"/>
    </source>
</evidence>
<reference evidence="2 3" key="1">
    <citation type="submission" date="2020-05" db="EMBL/GenBank/DDBJ databases">
        <title>Bremerella alba sp. nov., a novel planctomycete isolated from the surface of the macroalga Fucus spiralis.</title>
        <authorList>
            <person name="Godinho O."/>
            <person name="Botelho R."/>
            <person name="Albuquerque L."/>
            <person name="Wiegand S."/>
            <person name="Da Costa M.S."/>
            <person name="Lobo-Da-Cunha A."/>
            <person name="Jogler C."/>
            <person name="Lage O.M."/>
        </authorList>
    </citation>
    <scope>NUCLEOTIDE SEQUENCE [LARGE SCALE GENOMIC DNA]</scope>
    <source>
        <strain evidence="2 3">FF15</strain>
    </source>
</reference>
<sequence>MDTGGEIQQTDSIAAIFLKRVRADLKSPALWSRAANSVYEETTWEQLLLEVGSMTAALAKQGVTHGTRVVQLSDNRREWITLDLALQFLGAWHVPISTHASLSQIREILDHCDPALIVVESTLKDGWIAKSAADTVTTICYDHDGSSQALVMSELTTDLSTSVELALADLEQHASRIDPDDVCSLVYTSGTTGPPKGVMLTHRNLAFDAMAVVHAYEEKPADKRLSFLPFSHLYARTCDVYTWIARGSQLALAFSRESILADCQAIQPSLINGVPYFYQKVVEGLKAKDKLATPGALQTVLGGEVRMCASGGAALAGFVIEAFEKQGLPLLEGYGLTEASPVIAVSTEGARCAGSVGKKLTGVEVRISEHGELETRGPHVMKGYYQDEESTRQVMDGDWLRTGDIGLIDEDGFVWITGRQKEMLVLSTGRKVNPAALELAISSDPLVAQAIVCGEGCKCLSALLVPDPDQLRKRIKEAKLWVFSKRQALQHPTVRGWYRDILDCQLANRADYEQVGPYTVLGQGFTPATGEMTAKLSLRRDAILKNYQDTIQQMYKPQEVSPPWWKVWSS</sequence>
<keyword evidence="2" id="KW-0436">Ligase</keyword>
<dbReference type="Gene3D" id="3.40.50.12780">
    <property type="entry name" value="N-terminal domain of ligase-like"/>
    <property type="match status" value="1"/>
</dbReference>
<dbReference type="EMBL" id="JABRWO010000016">
    <property type="protein sequence ID" value="MBA2117539.1"/>
    <property type="molecule type" value="Genomic_DNA"/>
</dbReference>
<dbReference type="InterPro" id="IPR000873">
    <property type="entry name" value="AMP-dep_synth/lig_dom"/>
</dbReference>
<dbReference type="EC" id="6.2.1.3" evidence="2"/>
<keyword evidence="3" id="KW-1185">Reference proteome</keyword>
<dbReference type="InterPro" id="IPR020845">
    <property type="entry name" value="AMP-binding_CS"/>
</dbReference>
<dbReference type="GO" id="GO:0004467">
    <property type="term" value="F:long-chain fatty acid-CoA ligase activity"/>
    <property type="evidence" value="ECO:0007669"/>
    <property type="project" value="UniProtKB-EC"/>
</dbReference>
<dbReference type="Pfam" id="PF00501">
    <property type="entry name" value="AMP-binding"/>
    <property type="match status" value="1"/>
</dbReference>
<dbReference type="PANTHER" id="PTHR43813">
    <property type="entry name" value="ACYL-ACTIVATING ENZYME 16, CHLOROPLASTIC-RELATED"/>
    <property type="match status" value="1"/>
</dbReference>
<evidence type="ECO:0000313" key="2">
    <source>
        <dbReference type="EMBL" id="MBA2117539.1"/>
    </source>
</evidence>
<dbReference type="Pfam" id="PF23562">
    <property type="entry name" value="AMP-binding_C_3"/>
    <property type="match status" value="1"/>
</dbReference>
<dbReference type="AlphaFoldDB" id="A0A7V8V9P5"/>
<protein>
    <submittedName>
        <fullName evidence="2">Long-chain-fatty-acid--CoA ligase FadD15</fullName>
        <ecNumber evidence="2">6.2.1.3</ecNumber>
    </submittedName>
</protein>
<dbReference type="PROSITE" id="PS00455">
    <property type="entry name" value="AMP_BINDING"/>
    <property type="match status" value="1"/>
</dbReference>
<gene>
    <name evidence="2" type="ORF">HOV93_47380</name>
</gene>
<dbReference type="Proteomes" id="UP000551616">
    <property type="component" value="Unassembled WGS sequence"/>
</dbReference>
<dbReference type="RefSeq" id="WP_207398917.1">
    <property type="nucleotide sequence ID" value="NZ_JABRWO010000016.1"/>
</dbReference>
<dbReference type="InterPro" id="IPR042099">
    <property type="entry name" value="ANL_N_sf"/>
</dbReference>
<dbReference type="CDD" id="cd05907">
    <property type="entry name" value="VL_LC_FACS_like"/>
    <property type="match status" value="1"/>
</dbReference>
<dbReference type="InterPro" id="IPR052987">
    <property type="entry name" value="Chloroplast_AMP-bd_Enzymes"/>
</dbReference>
<organism evidence="2 3">
    <name type="scientific">Bremerella alba</name>
    <dbReference type="NCBI Taxonomy" id="980252"/>
    <lineage>
        <taxon>Bacteria</taxon>
        <taxon>Pseudomonadati</taxon>
        <taxon>Planctomycetota</taxon>
        <taxon>Planctomycetia</taxon>
        <taxon>Pirellulales</taxon>
        <taxon>Pirellulaceae</taxon>
        <taxon>Bremerella</taxon>
    </lineage>
</organism>
<dbReference type="PANTHER" id="PTHR43813:SF1">
    <property type="entry name" value="ACYL-ACTIVATING ENZYME 16, CHLOROPLASTIC-RELATED"/>
    <property type="match status" value="1"/>
</dbReference>
<feature type="domain" description="AMP-dependent synthetase/ligase" evidence="1">
    <location>
        <begin position="37"/>
        <end position="385"/>
    </location>
</feature>
<comment type="caution">
    <text evidence="2">The sequence shown here is derived from an EMBL/GenBank/DDBJ whole genome shotgun (WGS) entry which is preliminary data.</text>
</comment>
<proteinExistence type="predicted"/>
<accession>A0A7V8V9P5</accession>
<name>A0A7V8V9P5_9BACT</name>
<dbReference type="SUPFAM" id="SSF56801">
    <property type="entry name" value="Acetyl-CoA synthetase-like"/>
    <property type="match status" value="1"/>
</dbReference>
<evidence type="ECO:0000313" key="3">
    <source>
        <dbReference type="Proteomes" id="UP000551616"/>
    </source>
</evidence>